<keyword evidence="2" id="KW-1133">Transmembrane helix</keyword>
<proteinExistence type="predicted"/>
<protein>
    <recommendedName>
        <fullName evidence="5">Beta-glucan endohydrolase</fullName>
    </recommendedName>
</protein>
<evidence type="ECO:0000313" key="3">
    <source>
        <dbReference type="EMBL" id="SNQ49004.1"/>
    </source>
</evidence>
<name>A0A2I2KTK5_9ACTN</name>
<feature type="compositionally biased region" description="Basic and acidic residues" evidence="1">
    <location>
        <begin position="61"/>
        <end position="80"/>
    </location>
</feature>
<dbReference type="Pfam" id="PF13196">
    <property type="entry name" value="DUF4012"/>
    <property type="match status" value="1"/>
</dbReference>
<dbReference type="Proteomes" id="UP000234331">
    <property type="component" value="Unassembled WGS sequence"/>
</dbReference>
<organism evidence="3 4">
    <name type="scientific">Frankia canadensis</name>
    <dbReference type="NCBI Taxonomy" id="1836972"/>
    <lineage>
        <taxon>Bacteria</taxon>
        <taxon>Bacillati</taxon>
        <taxon>Actinomycetota</taxon>
        <taxon>Actinomycetes</taxon>
        <taxon>Frankiales</taxon>
        <taxon>Frankiaceae</taxon>
        <taxon>Frankia</taxon>
    </lineage>
</organism>
<accession>A0A2I2KTK5</accession>
<evidence type="ECO:0000256" key="1">
    <source>
        <dbReference type="SAM" id="MobiDB-lite"/>
    </source>
</evidence>
<dbReference type="RefSeq" id="WP_243407669.1">
    <property type="nucleotide sequence ID" value="NZ_FZMO01000223.1"/>
</dbReference>
<evidence type="ECO:0008006" key="5">
    <source>
        <dbReference type="Google" id="ProtNLM"/>
    </source>
</evidence>
<keyword evidence="4" id="KW-1185">Reference proteome</keyword>
<evidence type="ECO:0000313" key="4">
    <source>
        <dbReference type="Proteomes" id="UP000234331"/>
    </source>
</evidence>
<feature type="region of interest" description="Disordered" evidence="1">
    <location>
        <begin position="1"/>
        <end position="112"/>
    </location>
</feature>
<sequence length="712" mass="74071">MPEPGQPARRAATGSDDPPVIPRQPGAGSVPDGSPRPAWTQLGTRPGAASNALPLPGRVGEPADHRPGDGPPRADTRPSADADDSAGARGAENGDGGQPSPGEEDERDGAERGWRPRKWVVAGIALCFALMLGLLGWVGVRGLLAREQLEQARARITSLQRQMMAGDYPSERDLRAQVAAIGRRARAARSLTGDPVWSAFGHVPWAGCPPRSAAELIRAVDALSGTGLPAVADLGATLDPTRLRHQMTIDVAALAAARQPAQRAAAALDALRAAAERVPDCGRLGRVTGVDGARAELVDRGGQLSDALDNVALAARIGPDMLGAAGPRRYLLIVQNPAESRANGGIIGGFGVLTADRGRLALTGISGNGSLPGGPTQPDPVAELTGSFGARYSSFWPNRVWANANLTPDYPTAARFYTAMYRTGTGVPVDGTISLDPTTMAYLLAGGRPAVLPGGQVVSAGNLVDLVESQVYARIPTVSGRDRFFAQVGQAVYGSLESGGGNSAKLLTALTRAVREGRLTVSSDHADEQEVLSSTALGGALPTGTGPYLAVVTQNAAASKLDYWLRRRTSYSVQRLPNGAGAVTIVVRVTNTAPDGLTAYVRNRADEPNSDGNPGAQNSIWLSVYTGRDSLFAGARLDGQPIGLTTGSEAGLPVVSTYLTIDRGQTRTLELKVLEPQAGPALAVRPQPLPVPERLDVQGVPVTSPWSRRVGS</sequence>
<gene>
    <name evidence="3" type="ORF">FRACA_30007</name>
</gene>
<keyword evidence="2" id="KW-0812">Transmembrane</keyword>
<evidence type="ECO:0000256" key="2">
    <source>
        <dbReference type="SAM" id="Phobius"/>
    </source>
</evidence>
<dbReference type="InterPro" id="IPR025101">
    <property type="entry name" value="DUF4012"/>
</dbReference>
<keyword evidence="2" id="KW-0472">Membrane</keyword>
<feature type="transmembrane region" description="Helical" evidence="2">
    <location>
        <begin position="119"/>
        <end position="140"/>
    </location>
</feature>
<dbReference type="EMBL" id="FZMO01000223">
    <property type="protein sequence ID" value="SNQ49004.1"/>
    <property type="molecule type" value="Genomic_DNA"/>
</dbReference>
<dbReference type="AlphaFoldDB" id="A0A2I2KTK5"/>
<reference evidence="3 4" key="1">
    <citation type="submission" date="2017-06" db="EMBL/GenBank/DDBJ databases">
        <authorList>
            <person name="Kim H.J."/>
            <person name="Triplett B.A."/>
        </authorList>
    </citation>
    <scope>NUCLEOTIDE SEQUENCE [LARGE SCALE GENOMIC DNA]</scope>
    <source>
        <strain evidence="3">FRACA_ARgP5</strain>
    </source>
</reference>